<dbReference type="AlphaFoldDB" id="A0A482WN62"/>
<accession>A0A482WN62</accession>
<comment type="caution">
    <text evidence="1">The sequence shown here is derived from an EMBL/GenBank/DDBJ whole genome shotgun (WGS) entry which is preliminary data.</text>
</comment>
<keyword evidence="2" id="KW-1185">Reference proteome</keyword>
<dbReference type="Proteomes" id="UP000291343">
    <property type="component" value="Unassembled WGS sequence"/>
</dbReference>
<evidence type="ECO:0000313" key="2">
    <source>
        <dbReference type="Proteomes" id="UP000291343"/>
    </source>
</evidence>
<gene>
    <name evidence="1" type="ORF">LSTR_LSTR016028</name>
</gene>
<organism evidence="1 2">
    <name type="scientific">Laodelphax striatellus</name>
    <name type="common">Small brown planthopper</name>
    <name type="synonym">Delphax striatella</name>
    <dbReference type="NCBI Taxonomy" id="195883"/>
    <lineage>
        <taxon>Eukaryota</taxon>
        <taxon>Metazoa</taxon>
        <taxon>Ecdysozoa</taxon>
        <taxon>Arthropoda</taxon>
        <taxon>Hexapoda</taxon>
        <taxon>Insecta</taxon>
        <taxon>Pterygota</taxon>
        <taxon>Neoptera</taxon>
        <taxon>Paraneoptera</taxon>
        <taxon>Hemiptera</taxon>
        <taxon>Auchenorrhyncha</taxon>
        <taxon>Fulgoroidea</taxon>
        <taxon>Delphacidae</taxon>
        <taxon>Criomorphinae</taxon>
        <taxon>Laodelphax</taxon>
    </lineage>
</organism>
<dbReference type="InParanoid" id="A0A482WN62"/>
<sequence>MSKHFFIVPLLHGQRIIVHGPMPDSMFGNHHSVNILLMTPFDLCQPKRYCCLRPCEGLFHHVKQYLRSRKLFGRGAGLSGRDSCGPFLWDKAFLLPIIAVQPHCGSKANLVVRHSWWSAILWSGHFVVKAILVISASHSLSSPWQRQTKVCPLAYKESHPALLVVKVESLKS</sequence>
<proteinExistence type="predicted"/>
<evidence type="ECO:0000313" key="1">
    <source>
        <dbReference type="EMBL" id="RZF34989.1"/>
    </source>
</evidence>
<reference evidence="1 2" key="1">
    <citation type="journal article" date="2017" name="Gigascience">
        <title>Genome sequence of the small brown planthopper, Laodelphax striatellus.</title>
        <authorList>
            <person name="Zhu J."/>
            <person name="Jiang F."/>
            <person name="Wang X."/>
            <person name="Yang P."/>
            <person name="Bao Y."/>
            <person name="Zhao W."/>
            <person name="Wang W."/>
            <person name="Lu H."/>
            <person name="Wang Q."/>
            <person name="Cui N."/>
            <person name="Li J."/>
            <person name="Chen X."/>
            <person name="Luo L."/>
            <person name="Yu J."/>
            <person name="Kang L."/>
            <person name="Cui F."/>
        </authorList>
    </citation>
    <scope>NUCLEOTIDE SEQUENCE [LARGE SCALE GENOMIC DNA]</scope>
    <source>
        <strain evidence="1">Lst14</strain>
    </source>
</reference>
<name>A0A482WN62_LAOST</name>
<protein>
    <submittedName>
        <fullName evidence="1">Uncharacterized protein</fullName>
    </submittedName>
</protein>
<dbReference type="EMBL" id="QKKF02029830">
    <property type="protein sequence ID" value="RZF34989.1"/>
    <property type="molecule type" value="Genomic_DNA"/>
</dbReference>